<feature type="domain" description="Homing endonuclease LAGLIDADG" evidence="1">
    <location>
        <begin position="22"/>
        <end position="115"/>
    </location>
</feature>
<proteinExistence type="predicted"/>
<evidence type="ECO:0000259" key="1">
    <source>
        <dbReference type="Pfam" id="PF00961"/>
    </source>
</evidence>
<dbReference type="InterPro" id="IPR004860">
    <property type="entry name" value="LAGLIDADG_dom"/>
</dbReference>
<reference evidence="2 3" key="1">
    <citation type="journal article" date="2015" name="Nature">
        <title>rRNA introns, odd ribosomes, and small enigmatic genomes across a large radiation of phyla.</title>
        <authorList>
            <person name="Brown C.T."/>
            <person name="Hug L.A."/>
            <person name="Thomas B.C."/>
            <person name="Sharon I."/>
            <person name="Castelle C.J."/>
            <person name="Singh A."/>
            <person name="Wilkins M.J."/>
            <person name="Williams K.H."/>
            <person name="Banfield J.F."/>
        </authorList>
    </citation>
    <scope>NUCLEOTIDE SEQUENCE [LARGE SCALE GENOMIC DNA]</scope>
</reference>
<dbReference type="Pfam" id="PF00961">
    <property type="entry name" value="LAGLIDADG_1"/>
    <property type="match status" value="1"/>
</dbReference>
<evidence type="ECO:0000313" key="3">
    <source>
        <dbReference type="Proteomes" id="UP000034881"/>
    </source>
</evidence>
<dbReference type="SUPFAM" id="SSF55608">
    <property type="entry name" value="Homing endonucleases"/>
    <property type="match status" value="1"/>
</dbReference>
<accession>A0A0G0QMC0</accession>
<dbReference type="PANTHER" id="PTHR36181">
    <property type="entry name" value="INTRON-ENCODED ENDONUCLEASE AI3-RELATED"/>
    <property type="match status" value="1"/>
</dbReference>
<gene>
    <name evidence="2" type="ORF">UT77_C0015G0016</name>
</gene>
<dbReference type="PANTHER" id="PTHR36181:SF4">
    <property type="entry name" value="LAGLIDADG ENDONUCLEASE"/>
    <property type="match status" value="1"/>
</dbReference>
<keyword evidence="2" id="KW-0378">Hydrolase</keyword>
<name>A0A0G0QMC0_9BACT</name>
<dbReference type="InterPro" id="IPR027434">
    <property type="entry name" value="Homing_endonucl"/>
</dbReference>
<dbReference type="AlphaFoldDB" id="A0A0G0QMC0"/>
<sequence length="166" mass="19220">MYVWDNTVGSSRRVNPTALAYIAGFLDGDGCIKARLDKQPNNKFGWRTRIAVSFTQHTRNRHVLDWIYSQLRNGSIADYPSKNLSEYVITDSKFVERLLKGLKLYVVNKFKQLDLALQLLILKDRFKNKDSFNKGLELALQIRGLNHYHKKHFSSNPVTTDMEGTR</sequence>
<keyword evidence="2" id="KW-0540">Nuclease</keyword>
<evidence type="ECO:0000313" key="2">
    <source>
        <dbReference type="EMBL" id="KKR41273.1"/>
    </source>
</evidence>
<dbReference type="InterPro" id="IPR051289">
    <property type="entry name" value="LAGLIDADG_Endonuclease"/>
</dbReference>
<comment type="caution">
    <text evidence="2">The sequence shown here is derived from an EMBL/GenBank/DDBJ whole genome shotgun (WGS) entry which is preliminary data.</text>
</comment>
<dbReference type="Gene3D" id="3.10.28.10">
    <property type="entry name" value="Homing endonucleases"/>
    <property type="match status" value="1"/>
</dbReference>
<keyword evidence="2" id="KW-0255">Endonuclease</keyword>
<dbReference type="EMBL" id="LBYB01000015">
    <property type="protein sequence ID" value="KKR41273.1"/>
    <property type="molecule type" value="Genomic_DNA"/>
</dbReference>
<dbReference type="Proteomes" id="UP000034881">
    <property type="component" value="Unassembled WGS sequence"/>
</dbReference>
<protein>
    <submittedName>
        <fullName evidence="2">LAGLIDADG homing endonuclease</fullName>
    </submittedName>
</protein>
<organism evidence="2 3">
    <name type="scientific">Candidatus Daviesbacteria bacterium GW2011_GWC2_40_12</name>
    <dbReference type="NCBI Taxonomy" id="1618431"/>
    <lineage>
        <taxon>Bacteria</taxon>
        <taxon>Candidatus Daviesiibacteriota</taxon>
    </lineage>
</organism>
<dbReference type="GO" id="GO:0004519">
    <property type="term" value="F:endonuclease activity"/>
    <property type="evidence" value="ECO:0007669"/>
    <property type="project" value="UniProtKB-KW"/>
</dbReference>